<dbReference type="AlphaFoldDB" id="A0A172TB47"/>
<dbReference type="PROSITE" id="PS00893">
    <property type="entry name" value="NUDIX_BOX"/>
    <property type="match status" value="2"/>
</dbReference>
<dbReference type="InterPro" id="IPR020476">
    <property type="entry name" value="Nudix_hydrolase"/>
</dbReference>
<dbReference type="RefSeq" id="WP_064015286.1">
    <property type="nucleotide sequence ID" value="NZ_CP011387.1"/>
</dbReference>
<keyword evidence="6" id="KW-1185">Reference proteome</keyword>
<dbReference type="PROSITE" id="PS51462">
    <property type="entry name" value="NUDIX"/>
    <property type="match status" value="2"/>
</dbReference>
<dbReference type="PANTHER" id="PTHR43046:SF16">
    <property type="entry name" value="ADP-RIBOSE PYROPHOSPHATASE YJHB-RELATED"/>
    <property type="match status" value="1"/>
</dbReference>
<reference evidence="5 6" key="1">
    <citation type="submission" date="2015-01" db="EMBL/GenBank/DDBJ databases">
        <title>Deinococcus puniceus/DY1/ whole genome sequencing.</title>
        <authorList>
            <person name="Kim M.K."/>
            <person name="Srinivasan S."/>
            <person name="Lee J.-J."/>
        </authorList>
    </citation>
    <scope>NUCLEOTIDE SEQUENCE [LARGE SCALE GENOMIC DNA]</scope>
    <source>
        <strain evidence="5 6">DY1</strain>
    </source>
</reference>
<comment type="similarity">
    <text evidence="3">Belongs to the Nudix hydrolase family.</text>
</comment>
<dbReference type="Pfam" id="PF00293">
    <property type="entry name" value="NUDIX"/>
    <property type="match status" value="2"/>
</dbReference>
<proteinExistence type="inferred from homology"/>
<dbReference type="OrthoDB" id="9787476at2"/>
<dbReference type="EMBL" id="CP011387">
    <property type="protein sequence ID" value="ANE44201.1"/>
    <property type="molecule type" value="Genomic_DNA"/>
</dbReference>
<feature type="domain" description="Nudix hydrolase" evidence="4">
    <location>
        <begin position="16"/>
        <end position="156"/>
    </location>
</feature>
<dbReference type="PATRIC" id="fig|1182568.3.peg.2275"/>
<accession>A0A172TB47</accession>
<dbReference type="Gene3D" id="3.90.79.10">
    <property type="entry name" value="Nucleoside Triphosphate Pyrophosphohydrolase"/>
    <property type="match status" value="2"/>
</dbReference>
<dbReference type="STRING" id="1182568.SU48_10965"/>
<protein>
    <submittedName>
        <fullName evidence="5">DNA mismatch repair protein MutT</fullName>
    </submittedName>
</protein>
<evidence type="ECO:0000259" key="4">
    <source>
        <dbReference type="PROSITE" id="PS51462"/>
    </source>
</evidence>
<organism evidence="5 6">
    <name type="scientific">Deinococcus puniceus</name>
    <dbReference type="NCBI Taxonomy" id="1182568"/>
    <lineage>
        <taxon>Bacteria</taxon>
        <taxon>Thermotogati</taxon>
        <taxon>Deinococcota</taxon>
        <taxon>Deinococci</taxon>
        <taxon>Deinococcales</taxon>
        <taxon>Deinococcaceae</taxon>
        <taxon>Deinococcus</taxon>
    </lineage>
</organism>
<dbReference type="PANTHER" id="PTHR43046">
    <property type="entry name" value="GDP-MANNOSE MANNOSYL HYDROLASE"/>
    <property type="match status" value="1"/>
</dbReference>
<dbReference type="KEGG" id="dpu:SU48_10965"/>
<comment type="cofactor">
    <cofactor evidence="1">
        <name>Mg(2+)</name>
        <dbReference type="ChEBI" id="CHEBI:18420"/>
    </cofactor>
</comment>
<name>A0A172TB47_9DEIO</name>
<evidence type="ECO:0000313" key="6">
    <source>
        <dbReference type="Proteomes" id="UP000077363"/>
    </source>
</evidence>
<feature type="domain" description="Nudix hydrolase" evidence="4">
    <location>
        <begin position="190"/>
        <end position="327"/>
    </location>
</feature>
<dbReference type="InterPro" id="IPR020084">
    <property type="entry name" value="NUDIX_hydrolase_CS"/>
</dbReference>
<dbReference type="Proteomes" id="UP000077363">
    <property type="component" value="Chromosome"/>
</dbReference>
<evidence type="ECO:0000256" key="3">
    <source>
        <dbReference type="RuleBase" id="RU003476"/>
    </source>
</evidence>
<evidence type="ECO:0000313" key="5">
    <source>
        <dbReference type="EMBL" id="ANE44201.1"/>
    </source>
</evidence>
<evidence type="ECO:0000256" key="1">
    <source>
        <dbReference type="ARBA" id="ARBA00001946"/>
    </source>
</evidence>
<dbReference type="InterPro" id="IPR000086">
    <property type="entry name" value="NUDIX_hydrolase_dom"/>
</dbReference>
<evidence type="ECO:0000256" key="2">
    <source>
        <dbReference type="ARBA" id="ARBA00022801"/>
    </source>
</evidence>
<dbReference type="PRINTS" id="PR00502">
    <property type="entry name" value="NUDIXFAMILY"/>
</dbReference>
<gene>
    <name evidence="5" type="ORF">SU48_10965</name>
</gene>
<sequence length="330" mass="35115">MGYLSELRAVWGHAPLFAVGIGVMILDERGRILLQQRGDDGLWGTPGGAVEPGEDFLTAARRELLEETGLVCPDLHLLDFPEGLVDGPELYHCYPNGHQVYMVGMRAQGTLPAAALDNAAPDDSGETLALKWFDLDDLPPISANANIVKMNLLRARVGVPPLPLLPVPAPPPVTGNFARALRAAAGKRPLLLPGASVQVLDESGRLLLLRHANTGLWALPGGGMEPGERFEACAARELREETGLTAARLIPVHMQAGAGFRVQDTAGNITDPVGVIFRAEGISGSLRLRTDEISEARWAGPNELPGQGEWAGAYVREGVRGAFGLLAPHP</sequence>
<dbReference type="InterPro" id="IPR015797">
    <property type="entry name" value="NUDIX_hydrolase-like_dom_sf"/>
</dbReference>
<dbReference type="SUPFAM" id="SSF55811">
    <property type="entry name" value="Nudix"/>
    <property type="match status" value="2"/>
</dbReference>
<dbReference type="GO" id="GO:0016787">
    <property type="term" value="F:hydrolase activity"/>
    <property type="evidence" value="ECO:0007669"/>
    <property type="project" value="UniProtKB-KW"/>
</dbReference>
<keyword evidence="2 3" id="KW-0378">Hydrolase</keyword>